<dbReference type="PROSITE" id="PS00761">
    <property type="entry name" value="SPASE_I_3"/>
    <property type="match status" value="1"/>
</dbReference>
<dbReference type="PANTHER" id="PTHR43390:SF1">
    <property type="entry name" value="CHLOROPLAST PROCESSING PEPTIDASE"/>
    <property type="match status" value="1"/>
</dbReference>
<evidence type="ECO:0000256" key="1">
    <source>
        <dbReference type="ARBA" id="ARBA00000677"/>
    </source>
</evidence>
<evidence type="ECO:0000259" key="8">
    <source>
        <dbReference type="Pfam" id="PF10502"/>
    </source>
</evidence>
<protein>
    <recommendedName>
        <fullName evidence="3 6">Signal peptidase I</fullName>
        <ecNumber evidence="3 6">3.4.21.89</ecNumber>
    </recommendedName>
</protein>
<reference evidence="9 10" key="1">
    <citation type="journal article" date="2016" name="Nat. Commun.">
        <title>Thousands of microbial genomes shed light on interconnected biogeochemical processes in an aquifer system.</title>
        <authorList>
            <person name="Anantharaman K."/>
            <person name="Brown C.T."/>
            <person name="Hug L.A."/>
            <person name="Sharon I."/>
            <person name="Castelle C.J."/>
            <person name="Probst A.J."/>
            <person name="Thomas B.C."/>
            <person name="Singh A."/>
            <person name="Wilkins M.J."/>
            <person name="Karaoz U."/>
            <person name="Brodie E.L."/>
            <person name="Williams K.H."/>
            <person name="Hubbard S.S."/>
            <person name="Banfield J.F."/>
        </authorList>
    </citation>
    <scope>NUCLEOTIDE SEQUENCE [LARGE SCALE GENOMIC DNA]</scope>
</reference>
<keyword evidence="4 6" id="KW-0378">Hydrolase</keyword>
<dbReference type="InterPro" id="IPR035940">
    <property type="entry name" value="CAP_sf"/>
</dbReference>
<keyword evidence="6" id="KW-1133">Transmembrane helix</keyword>
<name>A0A1F7IVB7_9BACT</name>
<evidence type="ECO:0000259" key="7">
    <source>
        <dbReference type="Pfam" id="PF00188"/>
    </source>
</evidence>
<dbReference type="SUPFAM" id="SSF51306">
    <property type="entry name" value="LexA/Signal peptidase"/>
    <property type="match status" value="1"/>
</dbReference>
<comment type="catalytic activity">
    <reaction evidence="1 6">
        <text>Cleavage of hydrophobic, N-terminal signal or leader sequences from secreted and periplasmic proteins.</text>
        <dbReference type="EC" id="3.4.21.89"/>
    </reaction>
</comment>
<dbReference type="InterPro" id="IPR019757">
    <property type="entry name" value="Pept_S26A_signal_pept_1_Lys-AS"/>
</dbReference>
<comment type="subcellular location">
    <subcellularLocation>
        <location evidence="6">Membrane</location>
        <topology evidence="6">Single-pass type II membrane protein</topology>
    </subcellularLocation>
</comment>
<keyword evidence="6" id="KW-0645">Protease</keyword>
<sequence>MSKRNPIIEVLLWPVKLIIFLLKTVIFAAFIIGGWFIFQMFGILPVQVPVSGASMLPTLPEEGLVEFQRYVSDPRIQTVLPQRIEKGDIVVFENEKTAKELQKQEKDESGFVKRVIGLPGDTVSIRNGFVSVNGKSIEEPYILQPRSTFGSTEVKDCQELKVPQNKLFVLGDNRKISMDSRQIGMVSYNDIEYYIPFEKQEKKFSNKWRDPTHDLDTEFESLFDSSEYLSLLNEERRKNKLDPLSYDPKLEQSARLRAEVMLKYDDFSFEAKKSRYTMEQAMGDVGYSNIIFGEFPMTGYYTAKELFEAFLERPGAHDFLLNPDYDDIGVSTFVGSLNGCPVQVVIQHLAGFVPPNYGTGEIASWKEGLVRLKNIQPGWRDLKKTEEFYNQYKTEIDRVNEIIDVRISRMEQIVKRMEANEWFNDEEDQWIDQDQELTKEQNDIADRLNESISKF</sequence>
<evidence type="ECO:0000256" key="4">
    <source>
        <dbReference type="ARBA" id="ARBA00022801"/>
    </source>
</evidence>
<feature type="transmembrane region" description="Helical" evidence="6">
    <location>
        <begin position="12"/>
        <end position="38"/>
    </location>
</feature>
<dbReference type="Gene3D" id="2.10.109.10">
    <property type="entry name" value="Umud Fragment, subunit A"/>
    <property type="match status" value="1"/>
</dbReference>
<keyword evidence="6" id="KW-0812">Transmembrane</keyword>
<dbReference type="SUPFAM" id="SSF55797">
    <property type="entry name" value="PR-1-like"/>
    <property type="match status" value="1"/>
</dbReference>
<evidence type="ECO:0000256" key="5">
    <source>
        <dbReference type="PIRSR" id="PIRSR600223-1"/>
    </source>
</evidence>
<dbReference type="EMBL" id="MGAL01000034">
    <property type="protein sequence ID" value="OGK47312.1"/>
    <property type="molecule type" value="Genomic_DNA"/>
</dbReference>
<dbReference type="CDD" id="cd05379">
    <property type="entry name" value="CAP_bacterial"/>
    <property type="match status" value="1"/>
</dbReference>
<dbReference type="PROSITE" id="PS00760">
    <property type="entry name" value="SPASE_I_2"/>
    <property type="match status" value="1"/>
</dbReference>
<dbReference type="NCBIfam" id="TIGR02227">
    <property type="entry name" value="sigpep_I_bact"/>
    <property type="match status" value="1"/>
</dbReference>
<keyword evidence="6" id="KW-0472">Membrane</keyword>
<organism evidence="9 10">
    <name type="scientific">Candidatus Roizmanbacteria bacterium RIFCSPLOWO2_01_FULL_38_12</name>
    <dbReference type="NCBI Taxonomy" id="1802061"/>
    <lineage>
        <taxon>Bacteria</taxon>
        <taxon>Candidatus Roizmaniibacteriota</taxon>
    </lineage>
</organism>
<dbReference type="InterPro" id="IPR019533">
    <property type="entry name" value="Peptidase_S26"/>
</dbReference>
<dbReference type="InterPro" id="IPR036286">
    <property type="entry name" value="LexA/Signal_pep-like_sf"/>
</dbReference>
<dbReference type="STRING" id="1802061.A3A93_06010"/>
<dbReference type="GO" id="GO:0004252">
    <property type="term" value="F:serine-type endopeptidase activity"/>
    <property type="evidence" value="ECO:0007669"/>
    <property type="project" value="InterPro"/>
</dbReference>
<dbReference type="GO" id="GO:0006465">
    <property type="term" value="P:signal peptide processing"/>
    <property type="evidence" value="ECO:0007669"/>
    <property type="project" value="InterPro"/>
</dbReference>
<dbReference type="PANTHER" id="PTHR43390">
    <property type="entry name" value="SIGNAL PEPTIDASE I"/>
    <property type="match status" value="1"/>
</dbReference>
<evidence type="ECO:0000256" key="2">
    <source>
        <dbReference type="ARBA" id="ARBA00009370"/>
    </source>
</evidence>
<dbReference type="Proteomes" id="UP000177141">
    <property type="component" value="Unassembled WGS sequence"/>
</dbReference>
<dbReference type="Gene3D" id="3.40.33.10">
    <property type="entry name" value="CAP"/>
    <property type="match status" value="1"/>
</dbReference>
<dbReference type="GO" id="GO:0009003">
    <property type="term" value="F:signal peptidase activity"/>
    <property type="evidence" value="ECO:0007669"/>
    <property type="project" value="UniProtKB-EC"/>
</dbReference>
<gene>
    <name evidence="9" type="ORF">A3A93_06010</name>
</gene>
<dbReference type="Pfam" id="PF00188">
    <property type="entry name" value="CAP"/>
    <property type="match status" value="1"/>
</dbReference>
<dbReference type="InterPro" id="IPR019758">
    <property type="entry name" value="Pept_S26A_signal_pept_1_CS"/>
</dbReference>
<evidence type="ECO:0000313" key="10">
    <source>
        <dbReference type="Proteomes" id="UP000177141"/>
    </source>
</evidence>
<dbReference type="AlphaFoldDB" id="A0A1F7IVB7"/>
<accession>A0A1F7IVB7</accession>
<proteinExistence type="inferred from homology"/>
<evidence type="ECO:0000256" key="3">
    <source>
        <dbReference type="ARBA" id="ARBA00013208"/>
    </source>
</evidence>
<dbReference type="PRINTS" id="PR00727">
    <property type="entry name" value="LEADERPTASE"/>
</dbReference>
<dbReference type="InterPro" id="IPR014044">
    <property type="entry name" value="CAP_dom"/>
</dbReference>
<evidence type="ECO:0000313" key="9">
    <source>
        <dbReference type="EMBL" id="OGK47312.1"/>
    </source>
</evidence>
<dbReference type="CDD" id="cd06530">
    <property type="entry name" value="S26_SPase_I"/>
    <property type="match status" value="1"/>
</dbReference>
<comment type="similarity">
    <text evidence="2 6">Belongs to the peptidase S26 family.</text>
</comment>
<dbReference type="GO" id="GO:0016020">
    <property type="term" value="C:membrane"/>
    <property type="evidence" value="ECO:0007669"/>
    <property type="project" value="UniProtKB-SubCell"/>
</dbReference>
<feature type="active site" evidence="5">
    <location>
        <position position="54"/>
    </location>
</feature>
<evidence type="ECO:0000256" key="6">
    <source>
        <dbReference type="RuleBase" id="RU362042"/>
    </source>
</evidence>
<comment type="caution">
    <text evidence="9">The sequence shown here is derived from an EMBL/GenBank/DDBJ whole genome shotgun (WGS) entry which is preliminary data.</text>
</comment>
<dbReference type="InterPro" id="IPR000223">
    <property type="entry name" value="Pept_S26A_signal_pept_1"/>
</dbReference>
<dbReference type="EC" id="3.4.21.89" evidence="3 6"/>
<dbReference type="Pfam" id="PF10502">
    <property type="entry name" value="Peptidase_S26"/>
    <property type="match status" value="1"/>
</dbReference>
<feature type="active site" evidence="5">
    <location>
        <position position="113"/>
    </location>
</feature>
<feature type="domain" description="Peptidase S26" evidence="8">
    <location>
        <begin position="24"/>
        <end position="191"/>
    </location>
</feature>
<feature type="domain" description="SCP" evidence="7">
    <location>
        <begin position="229"/>
        <end position="331"/>
    </location>
</feature>